<comment type="caution">
    <text evidence="1">The sequence shown here is derived from an EMBL/GenBank/DDBJ whole genome shotgun (WGS) entry which is preliminary data.</text>
</comment>
<gene>
    <name evidence="1" type="ORF">NUW87_11490</name>
</gene>
<dbReference type="AlphaFoldDB" id="A0A9Q4IJH6"/>
<proteinExistence type="predicted"/>
<protein>
    <submittedName>
        <fullName evidence="1">Uncharacterized protein</fullName>
    </submittedName>
</protein>
<sequence length="74" mass="8440">MHFIRNLIHDKVIEVLFCPTEDQVANIFTKSLIEEKFSKLRSMLGVQEVVIKGGYALMHPSFSYCVTIVNPSIL</sequence>
<dbReference type="Proteomes" id="UP001071110">
    <property type="component" value="Unassembled WGS sequence"/>
</dbReference>
<dbReference type="RefSeq" id="WP_269028659.1">
    <property type="nucleotide sequence ID" value="NZ_JANRML010000108.1"/>
</dbReference>
<feature type="non-terminal residue" evidence="1">
    <location>
        <position position="74"/>
    </location>
</feature>
<accession>A0A9Q4IJH6</accession>
<keyword evidence="2" id="KW-1185">Reference proteome</keyword>
<name>A0A9Q4IJH6_9CORY</name>
<evidence type="ECO:0000313" key="1">
    <source>
        <dbReference type="EMBL" id="MCZ2221973.1"/>
    </source>
</evidence>
<reference evidence="1" key="1">
    <citation type="submission" date="2022-08" db="EMBL/GenBank/DDBJ databases">
        <title>Corynebacterium sp. nov., isolated from clinical breast specimens.</title>
        <authorList>
            <person name="Zhang T."/>
        </authorList>
    </citation>
    <scope>NUCLEOTIDE SEQUENCE</scope>
    <source>
        <strain evidence="1">CCUG 57942</strain>
    </source>
</reference>
<dbReference type="EMBL" id="JANRML010000108">
    <property type="protein sequence ID" value="MCZ2221973.1"/>
    <property type="molecule type" value="Genomic_DNA"/>
</dbReference>
<organism evidence="1 2">
    <name type="scientific">Corynebacterium pilbarense</name>
    <dbReference type="NCBI Taxonomy" id="1288393"/>
    <lineage>
        <taxon>Bacteria</taxon>
        <taxon>Bacillati</taxon>
        <taxon>Actinomycetota</taxon>
        <taxon>Actinomycetes</taxon>
        <taxon>Mycobacteriales</taxon>
        <taxon>Corynebacteriaceae</taxon>
        <taxon>Corynebacterium</taxon>
    </lineage>
</organism>
<evidence type="ECO:0000313" key="2">
    <source>
        <dbReference type="Proteomes" id="UP001071110"/>
    </source>
</evidence>